<dbReference type="PRINTS" id="PR00372">
    <property type="entry name" value="FYWHYDRXLASE"/>
</dbReference>
<dbReference type="PROSITE" id="PS00367">
    <property type="entry name" value="BH4_AAA_HYDROXYL_1"/>
    <property type="match status" value="1"/>
</dbReference>
<reference evidence="10 11" key="1">
    <citation type="journal article" date="2018" name="Sci. Rep.">
        <title>Genomic signatures of local adaptation to the degree of environmental predictability in rotifers.</title>
        <authorList>
            <person name="Franch-Gras L."/>
            <person name="Hahn C."/>
            <person name="Garcia-Roger E.M."/>
            <person name="Carmona M.J."/>
            <person name="Serra M."/>
            <person name="Gomez A."/>
        </authorList>
    </citation>
    <scope>NUCLEOTIDE SEQUENCE [LARGE SCALE GENOMIC DNA]</scope>
    <source>
        <strain evidence="10">HYR1</strain>
    </source>
</reference>
<dbReference type="GO" id="GO:0009072">
    <property type="term" value="P:aromatic amino acid metabolic process"/>
    <property type="evidence" value="ECO:0007669"/>
    <property type="project" value="InterPro"/>
</dbReference>
<dbReference type="PANTHER" id="PTHR11473">
    <property type="entry name" value="AROMATIC AMINO ACID HYDROXYLASE"/>
    <property type="match status" value="1"/>
</dbReference>
<evidence type="ECO:0000256" key="8">
    <source>
        <dbReference type="PIRSR" id="PIRSR601273-2"/>
    </source>
</evidence>
<dbReference type="Pfam" id="PF00351">
    <property type="entry name" value="Biopterin_H"/>
    <property type="match status" value="1"/>
</dbReference>
<dbReference type="GO" id="GO:0004511">
    <property type="term" value="F:tyrosine 3-monooxygenase activity"/>
    <property type="evidence" value="ECO:0007669"/>
    <property type="project" value="TreeGrafter"/>
</dbReference>
<evidence type="ECO:0000256" key="5">
    <source>
        <dbReference type="ARBA" id="ARBA00023004"/>
    </source>
</evidence>
<dbReference type="STRING" id="10195.A0A3M7QC63"/>
<evidence type="ECO:0000256" key="1">
    <source>
        <dbReference type="ARBA" id="ARBA00001954"/>
    </source>
</evidence>
<dbReference type="Gene3D" id="1.10.800.10">
    <property type="entry name" value="Aromatic amino acid hydroxylase"/>
    <property type="match status" value="1"/>
</dbReference>
<dbReference type="InterPro" id="IPR036329">
    <property type="entry name" value="Aro-AA_hydroxylase_C_sf"/>
</dbReference>
<evidence type="ECO:0000256" key="6">
    <source>
        <dbReference type="ARBA" id="ARBA00023033"/>
    </source>
</evidence>
<comment type="similarity">
    <text evidence="2">Belongs to the biopterin-dependent aromatic amino acid hydroxylase family.</text>
</comment>
<feature type="binding site" evidence="7">
    <location>
        <position position="314"/>
    </location>
    <ligand>
        <name>Fe cation</name>
        <dbReference type="ChEBI" id="CHEBI:24875"/>
    </ligand>
</feature>
<organism evidence="10 11">
    <name type="scientific">Brachionus plicatilis</name>
    <name type="common">Marine rotifer</name>
    <name type="synonym">Brachionus muelleri</name>
    <dbReference type="NCBI Taxonomy" id="10195"/>
    <lineage>
        <taxon>Eukaryota</taxon>
        <taxon>Metazoa</taxon>
        <taxon>Spiralia</taxon>
        <taxon>Gnathifera</taxon>
        <taxon>Rotifera</taxon>
        <taxon>Eurotatoria</taxon>
        <taxon>Monogononta</taxon>
        <taxon>Pseudotrocha</taxon>
        <taxon>Ploima</taxon>
        <taxon>Brachionidae</taxon>
        <taxon>Brachionus</taxon>
    </lineage>
</organism>
<feature type="binding site" evidence="7">
    <location>
        <position position="359"/>
    </location>
    <ligand>
        <name>Fe cation</name>
        <dbReference type="ChEBI" id="CHEBI:24875"/>
    </ligand>
</feature>
<dbReference type="SUPFAM" id="SSF56534">
    <property type="entry name" value="Aromatic aminoacid monoxygenases, catalytic and oligomerization domains"/>
    <property type="match status" value="1"/>
</dbReference>
<dbReference type="InterPro" id="IPR019773">
    <property type="entry name" value="Tyrosine_3-monooxygenase-like"/>
</dbReference>
<keyword evidence="6 10" id="KW-0503">Monooxygenase</keyword>
<sequence>MSKTENSNRAKYGAIKSYSIEYGYVAKKRSLIEDAKFEHNVLHAQQSIEKYDNGNADEIDSIHKLMISLDNQIDGIKIIVDKLKNSGCFLDHIESRPTKKKRNANYELYLEIKAKNKNFAYLVEKLKDSSFLSTVVVLDIETKAEEKIWIPFNIWELDNCTHLNIKYEPDIDSRHPGFSDMQYRQRRQDIADIAFSFKHGDRIARVVYTNDELNTWNVIYRELMILYPTHACKEHIEALKNLEKNGLYAPNFIPQLEDVSTFLKKRSGFQLRPVAGLLSARDFLASLAFRVFQCTQYIRHSSSPLHSPEPDCVHELLGHVPLLSNPNFAEFSQVIGLCSLGASDEDIIKLSTLYWFTIEFGLCQEGNGIKAYGAGLLSAFGELKHSLSGVPQLKNFEPFSAAVQEYQDEDYQPLYFIANSFEDVKQKVKKFSKSLKRTYKLRYDPYTQSLQVVDNANIITEVKREINDGFDEILETLDNFSLL</sequence>
<dbReference type="PROSITE" id="PS51410">
    <property type="entry name" value="BH4_AAA_HYDROXYL_2"/>
    <property type="match status" value="1"/>
</dbReference>
<evidence type="ECO:0000256" key="2">
    <source>
        <dbReference type="ARBA" id="ARBA00009712"/>
    </source>
</evidence>
<proteinExistence type="inferred from homology"/>
<accession>A0A3M7QC63</accession>
<dbReference type="PANTHER" id="PTHR11473:SF15">
    <property type="entry name" value="TYROSINE 3-MONOOXYGENASE"/>
    <property type="match status" value="1"/>
</dbReference>
<dbReference type="InterPro" id="IPR001273">
    <property type="entry name" value="ArAA_hydroxylase"/>
</dbReference>
<dbReference type="InterPro" id="IPR036951">
    <property type="entry name" value="ArAA_hydroxylase_sf"/>
</dbReference>
<feature type="binding site" evidence="7">
    <location>
        <position position="319"/>
    </location>
    <ligand>
        <name>Fe cation</name>
        <dbReference type="ChEBI" id="CHEBI:24875"/>
    </ligand>
</feature>
<name>A0A3M7QC63_BRAPC</name>
<evidence type="ECO:0000259" key="9">
    <source>
        <dbReference type="PROSITE" id="PS51410"/>
    </source>
</evidence>
<dbReference type="InterPro" id="IPR018301">
    <property type="entry name" value="ArAA_hydroxylase_Fe/CU_BS"/>
</dbReference>
<evidence type="ECO:0000256" key="7">
    <source>
        <dbReference type="PIRSR" id="PIRSR000336-1"/>
    </source>
</evidence>
<dbReference type="PIRSF" id="PIRSF000336">
    <property type="entry name" value="TH"/>
    <property type="match status" value="1"/>
</dbReference>
<dbReference type="InterPro" id="IPR019774">
    <property type="entry name" value="Aromatic-AA_hydroxylase_C"/>
</dbReference>
<keyword evidence="4" id="KW-0560">Oxidoreductase</keyword>
<dbReference type="OrthoDB" id="983542at2759"/>
<dbReference type="GO" id="GO:0030424">
    <property type="term" value="C:axon"/>
    <property type="evidence" value="ECO:0007669"/>
    <property type="project" value="TreeGrafter"/>
</dbReference>
<comment type="caution">
    <text evidence="10">The sequence shown here is derived from an EMBL/GenBank/DDBJ whole genome shotgun (WGS) entry which is preliminary data.</text>
</comment>
<keyword evidence="5 7" id="KW-0408">Iron</keyword>
<dbReference type="AlphaFoldDB" id="A0A3M7QC63"/>
<dbReference type="GO" id="GO:0005506">
    <property type="term" value="F:iron ion binding"/>
    <property type="evidence" value="ECO:0007669"/>
    <property type="project" value="InterPro"/>
</dbReference>
<keyword evidence="11" id="KW-1185">Reference proteome</keyword>
<dbReference type="Proteomes" id="UP000276133">
    <property type="component" value="Unassembled WGS sequence"/>
</dbReference>
<evidence type="ECO:0000313" key="11">
    <source>
        <dbReference type="Proteomes" id="UP000276133"/>
    </source>
</evidence>
<evidence type="ECO:0000256" key="3">
    <source>
        <dbReference type="ARBA" id="ARBA00022723"/>
    </source>
</evidence>
<evidence type="ECO:0000313" key="10">
    <source>
        <dbReference type="EMBL" id="RNA08581.1"/>
    </source>
</evidence>
<dbReference type="GO" id="GO:0043204">
    <property type="term" value="C:perikaryon"/>
    <property type="evidence" value="ECO:0007669"/>
    <property type="project" value="TreeGrafter"/>
</dbReference>
<comment type="cofactor">
    <cofactor evidence="1 8">
        <name>Fe(2+)</name>
        <dbReference type="ChEBI" id="CHEBI:29033"/>
    </cofactor>
</comment>
<gene>
    <name evidence="10" type="ORF">BpHYR1_012021</name>
</gene>
<keyword evidence="3 7" id="KW-0479">Metal-binding</keyword>
<dbReference type="GO" id="GO:0005737">
    <property type="term" value="C:cytoplasm"/>
    <property type="evidence" value="ECO:0007669"/>
    <property type="project" value="TreeGrafter"/>
</dbReference>
<evidence type="ECO:0000256" key="4">
    <source>
        <dbReference type="ARBA" id="ARBA00023002"/>
    </source>
</evidence>
<feature type="domain" description="Biopterin-dependent aromatic amino acid hydroxylase family profile" evidence="9">
    <location>
        <begin position="135"/>
        <end position="481"/>
    </location>
</feature>
<dbReference type="EMBL" id="REGN01006693">
    <property type="protein sequence ID" value="RNA08581.1"/>
    <property type="molecule type" value="Genomic_DNA"/>
</dbReference>
<protein>
    <submittedName>
        <fullName evidence="10">Tyrosine 3-monooxygenase</fullName>
    </submittedName>
</protein>